<keyword evidence="4" id="KW-1185">Reference proteome</keyword>
<name>A0A2Z3GQ96_9BACT</name>
<sequence>MRQVPRLLLTALALAGGLSACGHKDQAAEQASQPTTTATAPPAATETATAPAETSPATAAAPAAAFDITTVPVSTANLGRFPYIAGLKGFSLNTSNSKEYDFERTYVYDGKTLLAIEGKVSRRLFDAERSGENTKAVSELAIDRNFENLLKKLGAVKVWTGTIPKEAVDKIGSDEFYKHHGFGSSDNDASDTYLIRQKNKEVWVQVNSQPGGDYGIDVVEKAVMPKLTTAMPAADLKKN</sequence>
<dbReference type="Proteomes" id="UP000245999">
    <property type="component" value="Chromosome"/>
</dbReference>
<accession>A0A2Z3GQ96</accession>
<reference evidence="4" key="1">
    <citation type="submission" date="2018-04" db="EMBL/GenBank/DDBJ databases">
        <title>Complete genome of Antarctic heterotrophic bacterium Hymenobacter nivis.</title>
        <authorList>
            <person name="Terashima M."/>
        </authorList>
    </citation>
    <scope>NUCLEOTIDE SEQUENCE [LARGE SCALE GENOMIC DNA]</scope>
    <source>
        <strain evidence="4">NBRC 111535</strain>
    </source>
</reference>
<evidence type="ECO:0000313" key="3">
    <source>
        <dbReference type="EMBL" id="AWM34601.1"/>
    </source>
</evidence>
<keyword evidence="2" id="KW-0732">Signal</keyword>
<dbReference type="EMBL" id="CP029145">
    <property type="protein sequence ID" value="AWM34601.1"/>
    <property type="molecule type" value="Genomic_DNA"/>
</dbReference>
<proteinExistence type="predicted"/>
<evidence type="ECO:0000256" key="2">
    <source>
        <dbReference type="SAM" id="SignalP"/>
    </source>
</evidence>
<protein>
    <submittedName>
        <fullName evidence="3">Uncharacterized protein</fullName>
    </submittedName>
</protein>
<dbReference type="PROSITE" id="PS51257">
    <property type="entry name" value="PROKAR_LIPOPROTEIN"/>
    <property type="match status" value="1"/>
</dbReference>
<feature type="compositionally biased region" description="Low complexity" evidence="1">
    <location>
        <begin position="28"/>
        <end position="56"/>
    </location>
</feature>
<feature type="chain" id="PRO_5016247146" evidence="2">
    <location>
        <begin position="21"/>
        <end position="239"/>
    </location>
</feature>
<organism evidence="3 4">
    <name type="scientific">Hymenobacter nivis</name>
    <dbReference type="NCBI Taxonomy" id="1850093"/>
    <lineage>
        <taxon>Bacteria</taxon>
        <taxon>Pseudomonadati</taxon>
        <taxon>Bacteroidota</taxon>
        <taxon>Cytophagia</taxon>
        <taxon>Cytophagales</taxon>
        <taxon>Hymenobacteraceae</taxon>
        <taxon>Hymenobacter</taxon>
    </lineage>
</organism>
<dbReference type="KEGG" id="hnv:DDQ68_18530"/>
<feature type="region of interest" description="Disordered" evidence="1">
    <location>
        <begin position="25"/>
        <end position="56"/>
    </location>
</feature>
<evidence type="ECO:0000256" key="1">
    <source>
        <dbReference type="SAM" id="MobiDB-lite"/>
    </source>
</evidence>
<dbReference type="OrthoDB" id="9792021at2"/>
<dbReference type="RefSeq" id="WP_109657635.1">
    <property type="nucleotide sequence ID" value="NZ_CP029145.1"/>
</dbReference>
<evidence type="ECO:0000313" key="4">
    <source>
        <dbReference type="Proteomes" id="UP000245999"/>
    </source>
</evidence>
<gene>
    <name evidence="3" type="ORF">DDQ68_18530</name>
</gene>
<feature type="signal peptide" evidence="2">
    <location>
        <begin position="1"/>
        <end position="20"/>
    </location>
</feature>
<dbReference type="AlphaFoldDB" id="A0A2Z3GQ96"/>